<feature type="region of interest" description="Disordered" evidence="1">
    <location>
        <begin position="1"/>
        <end position="78"/>
    </location>
</feature>
<dbReference type="Proteomes" id="UP000525686">
    <property type="component" value="Unassembled WGS sequence"/>
</dbReference>
<organism evidence="2 3">
    <name type="scientific">Streptomyces alkaliterrae</name>
    <dbReference type="NCBI Taxonomy" id="2213162"/>
    <lineage>
        <taxon>Bacteria</taxon>
        <taxon>Bacillati</taxon>
        <taxon>Actinomycetota</taxon>
        <taxon>Actinomycetes</taxon>
        <taxon>Kitasatosporales</taxon>
        <taxon>Streptomycetaceae</taxon>
        <taxon>Streptomyces</taxon>
    </lineage>
</organism>
<reference evidence="3" key="1">
    <citation type="submission" date="2020-05" db="EMBL/GenBank/DDBJ databases">
        <title>Classification of alakaliphilic streptomycetes isolated from an alkaline soil next to Lonar Crater, India and a proposal for the recognition of Streptomyces alkaliterrae sp. nov.</title>
        <authorList>
            <person name="Golinska P."/>
        </authorList>
    </citation>
    <scope>NUCLEOTIDE SEQUENCE [LARGE SCALE GENOMIC DNA]</scope>
    <source>
        <strain evidence="3">OF3</strain>
    </source>
</reference>
<evidence type="ECO:0008006" key="4">
    <source>
        <dbReference type="Google" id="ProtNLM"/>
    </source>
</evidence>
<dbReference type="AlphaFoldDB" id="A0A7W3WMZ0"/>
<proteinExistence type="predicted"/>
<evidence type="ECO:0000313" key="2">
    <source>
        <dbReference type="EMBL" id="MBB1254895.1"/>
    </source>
</evidence>
<comment type="caution">
    <text evidence="2">The sequence shown here is derived from an EMBL/GenBank/DDBJ whole genome shotgun (WGS) entry which is preliminary data.</text>
</comment>
<accession>A0A7W3WMZ0</accession>
<gene>
    <name evidence="2" type="ORF">H3146_16255</name>
</gene>
<feature type="compositionally biased region" description="Acidic residues" evidence="1">
    <location>
        <begin position="32"/>
        <end position="48"/>
    </location>
</feature>
<evidence type="ECO:0000313" key="3">
    <source>
        <dbReference type="Proteomes" id="UP000525686"/>
    </source>
</evidence>
<feature type="compositionally biased region" description="Low complexity" evidence="1">
    <location>
        <begin position="15"/>
        <end position="26"/>
    </location>
</feature>
<dbReference type="RefSeq" id="WP_181354756.1">
    <property type="nucleotide sequence ID" value="NZ_JABJWZ010000148.1"/>
</dbReference>
<feature type="non-terminal residue" evidence="2">
    <location>
        <position position="1"/>
    </location>
</feature>
<dbReference type="EMBL" id="JABJWZ010000148">
    <property type="protein sequence ID" value="MBB1254895.1"/>
    <property type="molecule type" value="Genomic_DNA"/>
</dbReference>
<evidence type="ECO:0000256" key="1">
    <source>
        <dbReference type="SAM" id="MobiDB-lite"/>
    </source>
</evidence>
<feature type="compositionally biased region" description="Low complexity" evidence="1">
    <location>
        <begin position="49"/>
        <end position="59"/>
    </location>
</feature>
<name>A0A7W3WMZ0_9ACTN</name>
<protein>
    <recommendedName>
        <fullName evidence="4">Septum formation-related domain-containing protein</fullName>
    </recommendedName>
</protein>
<sequence>AFLFTGGDKDDSAKESPSPTASSGTPTPSPSETEDDEGDEDDEEEWGDDPTPTNSPSSPGLDWEAIAPTPTSGPWPAYMLKPGDCFDMSKEREGHNDKRPCSSSHDGEVVYQEKLTKTFETNEAIKAEADRICKPRLQAKANLNSGTSYRTLAQFPKTSGLNLGMKTVTCSLVAQEGQKLNSKLN</sequence>